<proteinExistence type="predicted"/>
<comment type="caution">
    <text evidence="3">The sequence shown here is derived from an EMBL/GenBank/DDBJ whole genome shotgun (WGS) entry which is preliminary data.</text>
</comment>
<gene>
    <name evidence="3" type="ORF">NHX12_022854</name>
</gene>
<evidence type="ECO:0000256" key="1">
    <source>
        <dbReference type="SAM" id="MobiDB-lite"/>
    </source>
</evidence>
<dbReference type="PANTHER" id="PTHR24095:SF110">
    <property type="entry name" value="ACETYL-COENZYME A SYNTHETASE 2-LIKE, MITOCHONDRIAL"/>
    <property type="match status" value="1"/>
</dbReference>
<evidence type="ECO:0000313" key="4">
    <source>
        <dbReference type="Proteomes" id="UP001148018"/>
    </source>
</evidence>
<dbReference type="Gene3D" id="3.30.300.30">
    <property type="match status" value="1"/>
</dbReference>
<evidence type="ECO:0000313" key="3">
    <source>
        <dbReference type="EMBL" id="KAJ3610763.1"/>
    </source>
</evidence>
<dbReference type="Pfam" id="PF13193">
    <property type="entry name" value="AMP-binding_C"/>
    <property type="match status" value="1"/>
</dbReference>
<dbReference type="GO" id="GO:0006085">
    <property type="term" value="P:acetyl-CoA biosynthetic process"/>
    <property type="evidence" value="ECO:0007669"/>
    <property type="project" value="TreeGrafter"/>
</dbReference>
<organism evidence="3 4">
    <name type="scientific">Muraenolepis orangiensis</name>
    <name type="common">Patagonian moray cod</name>
    <dbReference type="NCBI Taxonomy" id="630683"/>
    <lineage>
        <taxon>Eukaryota</taxon>
        <taxon>Metazoa</taxon>
        <taxon>Chordata</taxon>
        <taxon>Craniata</taxon>
        <taxon>Vertebrata</taxon>
        <taxon>Euteleostomi</taxon>
        <taxon>Actinopterygii</taxon>
        <taxon>Neopterygii</taxon>
        <taxon>Teleostei</taxon>
        <taxon>Neoteleostei</taxon>
        <taxon>Acanthomorphata</taxon>
        <taxon>Zeiogadaria</taxon>
        <taxon>Gadariae</taxon>
        <taxon>Gadiformes</taxon>
        <taxon>Muraenolepidoidei</taxon>
        <taxon>Muraenolepididae</taxon>
        <taxon>Muraenolepis</taxon>
    </lineage>
</organism>
<reference evidence="3" key="1">
    <citation type="submission" date="2022-07" db="EMBL/GenBank/DDBJ databases">
        <title>Chromosome-level genome of Muraenolepis orangiensis.</title>
        <authorList>
            <person name="Kim J."/>
        </authorList>
    </citation>
    <scope>NUCLEOTIDE SEQUENCE</scope>
    <source>
        <strain evidence="3">KU_S4_2022</strain>
        <tissue evidence="3">Muscle</tissue>
    </source>
</reference>
<dbReference type="InterPro" id="IPR045851">
    <property type="entry name" value="AMP-bd_C_sf"/>
</dbReference>
<dbReference type="Proteomes" id="UP001148018">
    <property type="component" value="Unassembled WGS sequence"/>
</dbReference>
<protein>
    <recommendedName>
        <fullName evidence="2">AMP-binding enzyme C-terminal domain-containing protein</fullName>
    </recommendedName>
</protein>
<dbReference type="AlphaFoldDB" id="A0A9Q0EQZ7"/>
<dbReference type="EMBL" id="JANIIK010000038">
    <property type="protein sequence ID" value="KAJ3610763.1"/>
    <property type="molecule type" value="Genomic_DNA"/>
</dbReference>
<dbReference type="GO" id="GO:0003987">
    <property type="term" value="F:acetate-CoA ligase activity"/>
    <property type="evidence" value="ECO:0007669"/>
    <property type="project" value="TreeGrafter"/>
</dbReference>
<evidence type="ECO:0000259" key="2">
    <source>
        <dbReference type="Pfam" id="PF13193"/>
    </source>
</evidence>
<dbReference type="OrthoDB" id="1706066at2759"/>
<accession>A0A9Q0EQZ7</accession>
<feature type="domain" description="AMP-binding enzyme C-terminal" evidence="2">
    <location>
        <begin position="30"/>
        <end position="86"/>
    </location>
</feature>
<name>A0A9Q0EQZ7_9TELE</name>
<feature type="compositionally biased region" description="Basic and acidic residues" evidence="1">
    <location>
        <begin position="129"/>
        <end position="146"/>
    </location>
</feature>
<feature type="non-terminal residue" evidence="3">
    <location>
        <position position="164"/>
    </location>
</feature>
<sequence length="164" mass="18488">VTTSPVTVPADGFYQITGRMDDVINFSGHRLGEVPFAFLVLKEDVSQEQGVVVEELRRLVATKIAKYAIPDHFLVVKRLPKTRSGKILRRILGKVALEQTGDLGDVSTLDDPSVVSEIVQAHQRYREQQKTHQEELLRRESERGQETHSSCLHRSTRNTGETIV</sequence>
<feature type="compositionally biased region" description="Polar residues" evidence="1">
    <location>
        <begin position="147"/>
        <end position="164"/>
    </location>
</feature>
<dbReference type="SUPFAM" id="SSF56801">
    <property type="entry name" value="Acetyl-CoA synthetase-like"/>
    <property type="match status" value="1"/>
</dbReference>
<dbReference type="InterPro" id="IPR025110">
    <property type="entry name" value="AMP-bd_C"/>
</dbReference>
<dbReference type="GO" id="GO:0005739">
    <property type="term" value="C:mitochondrion"/>
    <property type="evidence" value="ECO:0007669"/>
    <property type="project" value="TreeGrafter"/>
</dbReference>
<keyword evidence="4" id="KW-1185">Reference proteome</keyword>
<dbReference type="PANTHER" id="PTHR24095">
    <property type="entry name" value="ACETYL-COENZYME A SYNTHETASE"/>
    <property type="match status" value="1"/>
</dbReference>
<feature type="region of interest" description="Disordered" evidence="1">
    <location>
        <begin position="129"/>
        <end position="164"/>
    </location>
</feature>